<feature type="signal peptide" evidence="2">
    <location>
        <begin position="1"/>
        <end position="27"/>
    </location>
</feature>
<dbReference type="OrthoDB" id="7622322at2"/>
<protein>
    <submittedName>
        <fullName evidence="3">Outer membrane beta-barrel protein</fullName>
    </submittedName>
</protein>
<organism evidence="3 4">
    <name type="scientific">Novosphingobium ginsenosidimutans</name>
    <dbReference type="NCBI Taxonomy" id="1176536"/>
    <lineage>
        <taxon>Bacteria</taxon>
        <taxon>Pseudomonadati</taxon>
        <taxon>Pseudomonadota</taxon>
        <taxon>Alphaproteobacteria</taxon>
        <taxon>Sphingomonadales</taxon>
        <taxon>Sphingomonadaceae</taxon>
        <taxon>Novosphingobium</taxon>
    </lineage>
</organism>
<gene>
    <name evidence="3" type="ORF">FRF71_09035</name>
</gene>
<dbReference type="InterPro" id="IPR037066">
    <property type="entry name" value="Plug_dom_sf"/>
</dbReference>
<name>A0A5B8S503_9SPHN</name>
<dbReference type="KEGG" id="ngf:FRF71_09035"/>
<dbReference type="RefSeq" id="WP_147090345.1">
    <property type="nucleotide sequence ID" value="NZ_BAABJD010000006.1"/>
</dbReference>
<evidence type="ECO:0000313" key="4">
    <source>
        <dbReference type="Proteomes" id="UP000321172"/>
    </source>
</evidence>
<sequence length="697" mass="76346">MPLRQMVRPALLAGSTIFAMLCAPVWADEADAVPSSEVASGRTGGQVFDAEFFARFSPRTALEMLGQVPGFTIRDDGGQRGLGQATANVLVNGQRLTGKSEDTFTQLGRIAAKSVVRIELVDAATLDVPGLTGQVANVIVKADGISGNFAYRFEARPHFTDPLFNRFETSLTGKTGRLEYTVGLSNLSSRGGAGGETLIERPDGSLIERRDDVITANFDQPKLSLAAKIDAGNGTLINLNGSYRYYWFRFKLDDERQVPGGVDRTRRYREKERGGNFELGGDLAFKLAGGQLKLIGLTRGNNGPATNTSVFSYADGRPDTGDRYHQQQDFSETIARAEYGWKAGGADWQISAEAAYNKLDIAADLATLDPSGVFVPVPFPDGTGGVKEDRYEGILSYSRPLSKNLSLQATLGGEFSRLSQTGGVNPQSREFWRPKGSVALAWTPEKGLDVSFKARRRVGQLNFGDFLARVFLNDNNANAGNGELVPPQSWEFELETKKTLGKWGSTTLRLYDYHIQDLVDIVPIGATGESPGNLDGGRRYGLEWTSTIELAPLGIKGAKIDLSVNLQKSRVRDPLTAQFRPISETQDRAIELNFRHDIPKSDIAYGFNIGNYHFQNYYRLGEVGLGFEGPTFAGVFVEHKDVLGLTLRAQAGNLLNGRNKFDRTVYAGRRNTAPVLFTEHRDRLIGPIFSVLLRGNF</sequence>
<dbReference type="EMBL" id="CP042345">
    <property type="protein sequence ID" value="QEA16264.1"/>
    <property type="molecule type" value="Genomic_DNA"/>
</dbReference>
<evidence type="ECO:0000256" key="2">
    <source>
        <dbReference type="SAM" id="SignalP"/>
    </source>
</evidence>
<keyword evidence="4" id="KW-1185">Reference proteome</keyword>
<reference evidence="3 4" key="1">
    <citation type="journal article" date="2013" name="J. Microbiol. Biotechnol.">
        <title>Novosphingobium ginsenosidimutans sp. nov., with the ability to convert ginsenoside.</title>
        <authorList>
            <person name="Kim J.K."/>
            <person name="He D."/>
            <person name="Liu Q.M."/>
            <person name="Park H.Y."/>
            <person name="Jung M.S."/>
            <person name="Yoon M.H."/>
            <person name="Kim S.C."/>
            <person name="Im W.T."/>
        </authorList>
    </citation>
    <scope>NUCLEOTIDE SEQUENCE [LARGE SCALE GENOMIC DNA]</scope>
    <source>
        <strain evidence="3 4">FW-6</strain>
    </source>
</reference>
<dbReference type="GO" id="GO:0015344">
    <property type="term" value="F:siderophore uptake transmembrane transporter activity"/>
    <property type="evidence" value="ECO:0007669"/>
    <property type="project" value="TreeGrafter"/>
</dbReference>
<dbReference type="AlphaFoldDB" id="A0A5B8S503"/>
<proteinExistence type="predicted"/>
<dbReference type="SUPFAM" id="SSF56935">
    <property type="entry name" value="Porins"/>
    <property type="match status" value="1"/>
</dbReference>
<dbReference type="PANTHER" id="PTHR30069:SF29">
    <property type="entry name" value="HEMOGLOBIN AND HEMOGLOBIN-HAPTOGLOBIN-BINDING PROTEIN 1-RELATED"/>
    <property type="match status" value="1"/>
</dbReference>
<accession>A0A5B8S503</accession>
<dbReference type="PANTHER" id="PTHR30069">
    <property type="entry name" value="TONB-DEPENDENT OUTER MEMBRANE RECEPTOR"/>
    <property type="match status" value="1"/>
</dbReference>
<evidence type="ECO:0000313" key="3">
    <source>
        <dbReference type="EMBL" id="QEA16264.1"/>
    </source>
</evidence>
<dbReference type="GO" id="GO:0044718">
    <property type="term" value="P:siderophore transmembrane transport"/>
    <property type="evidence" value="ECO:0007669"/>
    <property type="project" value="TreeGrafter"/>
</dbReference>
<feature type="chain" id="PRO_5023062806" evidence="2">
    <location>
        <begin position="28"/>
        <end position="697"/>
    </location>
</feature>
<keyword evidence="1 2" id="KW-0732">Signal</keyword>
<dbReference type="Gene3D" id="2.170.130.10">
    <property type="entry name" value="TonB-dependent receptor, plug domain"/>
    <property type="match status" value="1"/>
</dbReference>
<evidence type="ECO:0000256" key="1">
    <source>
        <dbReference type="ARBA" id="ARBA00022729"/>
    </source>
</evidence>
<dbReference type="InterPro" id="IPR039426">
    <property type="entry name" value="TonB-dep_rcpt-like"/>
</dbReference>
<dbReference type="Proteomes" id="UP000321172">
    <property type="component" value="Chromosome"/>
</dbReference>
<dbReference type="GO" id="GO:0009279">
    <property type="term" value="C:cell outer membrane"/>
    <property type="evidence" value="ECO:0007669"/>
    <property type="project" value="TreeGrafter"/>
</dbReference>